<dbReference type="Pfam" id="PF00817">
    <property type="entry name" value="IMS"/>
    <property type="match status" value="1"/>
</dbReference>
<dbReference type="RefSeq" id="WP_071893193.1">
    <property type="nucleotide sequence ID" value="NZ_CP018135.1"/>
</dbReference>
<reference evidence="16 17" key="1">
    <citation type="submission" date="2016-11" db="EMBL/GenBank/DDBJ databases">
        <title>Genome sequencing of Zhihengliuella aestuarii B18 antagonistic to Plasmodiophora brassicae.</title>
        <authorList>
            <person name="Luo Y."/>
        </authorList>
    </citation>
    <scope>NUCLEOTIDE SEQUENCE [LARGE SCALE GENOMIC DNA]</scope>
    <source>
        <strain evidence="16 17">B18</strain>
    </source>
</reference>
<dbReference type="SUPFAM" id="SSF100879">
    <property type="entry name" value="Lesion bypass DNA polymerase (Y-family), little finger domain"/>
    <property type="match status" value="1"/>
</dbReference>
<comment type="function">
    <text evidence="11 13">Poorly processive, error-prone DNA polymerase involved in untargeted mutagenesis. Copies undamaged DNA at stalled replication forks, which arise in vivo from mismatched or misaligned primer ends. These misaligned primers can be extended by PolIV. Exhibits no 3'-5' exonuclease (proofreading) activity. May be involved in translesional synthesis, in conjunction with the beta clamp from PolIII.</text>
</comment>
<keyword evidence="6 13" id="KW-0479">Metal-binding</keyword>
<sequence length="414" mass="45265">MSNEQPEASGGRQRPSAVILHVDMDAFFVSVEILHDPSLANRPVIVAHDSGRSVVLSASYDCRALGVRSAMPISRAKQLAPHALVVEPKHTLYYEASHRVMDALREITPLVEQVSVDEAFLDVTGSLRRLGRPREIGQHVRELIWERLSLPCSVGIGPNKFVAKMASTSSKPQGLLEVPPRDVVAFLHPKPIRALWGVGPKTAETLERVGIKTVADLAHTPRATLSKLLGSSGAHLHDLAWGIDQRGIQTEREEKSIGAEETFASDVWDFDSLEVEILKLSHKVARRLRSSSAVARGVTLKIKFEDFSTITRSVTLGSPSNAATVVAQAATQLLKNERPRLRAVRLIGVRCDHLQEDSGERQFTFERADSNWPALDTVADAIAEKFPGVSPLPATLLKSPAKAQSPRLPPEPPK</sequence>
<evidence type="ECO:0000256" key="14">
    <source>
        <dbReference type="SAM" id="MobiDB-lite"/>
    </source>
</evidence>
<feature type="region of interest" description="Disordered" evidence="14">
    <location>
        <begin position="393"/>
        <end position="414"/>
    </location>
</feature>
<evidence type="ECO:0000313" key="17">
    <source>
        <dbReference type="Proteomes" id="UP000183530"/>
    </source>
</evidence>
<feature type="site" description="Substrate discrimination" evidence="13">
    <location>
        <position position="28"/>
    </location>
</feature>
<comment type="similarity">
    <text evidence="1 13">Belongs to the DNA polymerase type-Y family.</text>
</comment>
<dbReference type="SUPFAM" id="SSF56672">
    <property type="entry name" value="DNA/RNA polymerases"/>
    <property type="match status" value="1"/>
</dbReference>
<keyword evidence="2 13" id="KW-0515">Mutator protein</keyword>
<comment type="cofactor">
    <cofactor evidence="13">
        <name>Mg(2+)</name>
        <dbReference type="ChEBI" id="CHEBI:18420"/>
    </cofactor>
    <text evidence="13">Binds 2 magnesium ions per subunit.</text>
</comment>
<organism evidence="16 17">
    <name type="scientific">Neomicrococcus aestuarii</name>
    <dbReference type="NCBI Taxonomy" id="556325"/>
    <lineage>
        <taxon>Bacteria</taxon>
        <taxon>Bacillati</taxon>
        <taxon>Actinomycetota</taxon>
        <taxon>Actinomycetes</taxon>
        <taxon>Micrococcales</taxon>
        <taxon>Micrococcaceae</taxon>
        <taxon>Neomicrococcus</taxon>
    </lineage>
</organism>
<dbReference type="GO" id="GO:0006261">
    <property type="term" value="P:DNA-templated DNA replication"/>
    <property type="evidence" value="ECO:0007669"/>
    <property type="project" value="UniProtKB-UniRule"/>
</dbReference>
<keyword evidence="5 13" id="KW-0235">DNA replication</keyword>
<keyword evidence="13" id="KW-0963">Cytoplasm</keyword>
<evidence type="ECO:0000256" key="9">
    <source>
        <dbReference type="ARBA" id="ARBA00022932"/>
    </source>
</evidence>
<keyword evidence="4 13" id="KW-0548">Nucleotidyltransferase</keyword>
<dbReference type="GO" id="GO:0003684">
    <property type="term" value="F:damaged DNA binding"/>
    <property type="evidence" value="ECO:0007669"/>
    <property type="project" value="InterPro"/>
</dbReference>
<dbReference type="Gene3D" id="3.40.1170.60">
    <property type="match status" value="1"/>
</dbReference>
<dbReference type="InterPro" id="IPR001126">
    <property type="entry name" value="UmuC"/>
</dbReference>
<dbReference type="GO" id="GO:0005829">
    <property type="term" value="C:cytosol"/>
    <property type="evidence" value="ECO:0007669"/>
    <property type="project" value="TreeGrafter"/>
</dbReference>
<evidence type="ECO:0000256" key="13">
    <source>
        <dbReference type="HAMAP-Rule" id="MF_01113"/>
    </source>
</evidence>
<dbReference type="InterPro" id="IPR043502">
    <property type="entry name" value="DNA/RNA_pol_sf"/>
</dbReference>
<dbReference type="Gene3D" id="3.30.70.270">
    <property type="match status" value="1"/>
</dbReference>
<dbReference type="GO" id="GO:0006281">
    <property type="term" value="P:DNA repair"/>
    <property type="evidence" value="ECO:0007669"/>
    <property type="project" value="UniProtKB-UniRule"/>
</dbReference>
<dbReference type="EMBL" id="CP018135">
    <property type="protein sequence ID" value="APF39722.1"/>
    <property type="molecule type" value="Genomic_DNA"/>
</dbReference>
<dbReference type="HAMAP" id="MF_01113">
    <property type="entry name" value="DNApol_IV"/>
    <property type="match status" value="1"/>
</dbReference>
<dbReference type="InterPro" id="IPR050116">
    <property type="entry name" value="DNA_polymerase-Y"/>
</dbReference>
<dbReference type="OrthoDB" id="9808813at2"/>
<dbReference type="STRING" id="556325.BHE16_00340"/>
<evidence type="ECO:0000313" key="16">
    <source>
        <dbReference type="EMBL" id="APF39722.1"/>
    </source>
</evidence>
<dbReference type="GO" id="GO:0003887">
    <property type="term" value="F:DNA-directed DNA polymerase activity"/>
    <property type="evidence" value="ECO:0007669"/>
    <property type="project" value="UniProtKB-UniRule"/>
</dbReference>
<comment type="subunit">
    <text evidence="13">Monomer.</text>
</comment>
<dbReference type="EC" id="2.7.7.7" evidence="13"/>
<dbReference type="Pfam" id="PF11798">
    <property type="entry name" value="IMS_HHH"/>
    <property type="match status" value="1"/>
</dbReference>
<evidence type="ECO:0000256" key="1">
    <source>
        <dbReference type="ARBA" id="ARBA00010945"/>
    </source>
</evidence>
<feature type="binding site" evidence="13">
    <location>
        <position position="23"/>
    </location>
    <ligand>
        <name>Mg(2+)</name>
        <dbReference type="ChEBI" id="CHEBI:18420"/>
    </ligand>
</feature>
<comment type="subcellular location">
    <subcellularLocation>
        <location evidence="13">Cytoplasm</location>
    </subcellularLocation>
</comment>
<keyword evidence="10 13" id="KW-0234">DNA repair</keyword>
<feature type="domain" description="UmuC" evidence="15">
    <location>
        <begin position="19"/>
        <end position="199"/>
    </location>
</feature>
<dbReference type="PANTHER" id="PTHR11076">
    <property type="entry name" value="DNA REPAIR POLYMERASE UMUC / TRANSFERASE FAMILY MEMBER"/>
    <property type="match status" value="1"/>
</dbReference>
<dbReference type="PANTHER" id="PTHR11076:SF33">
    <property type="entry name" value="DNA POLYMERASE KAPPA"/>
    <property type="match status" value="1"/>
</dbReference>
<keyword evidence="3 13" id="KW-0808">Transferase</keyword>
<dbReference type="AlphaFoldDB" id="A0A1L2ZL33"/>
<evidence type="ECO:0000256" key="10">
    <source>
        <dbReference type="ARBA" id="ARBA00023204"/>
    </source>
</evidence>
<dbReference type="PROSITE" id="PS50173">
    <property type="entry name" value="UMUC"/>
    <property type="match status" value="1"/>
</dbReference>
<dbReference type="FunFam" id="3.30.1490.100:FF:000004">
    <property type="entry name" value="DNA polymerase IV"/>
    <property type="match status" value="1"/>
</dbReference>
<gene>
    <name evidence="13" type="primary">dinB</name>
    <name evidence="16" type="ORF">BHE16_00340</name>
</gene>
<dbReference type="CDD" id="cd03586">
    <property type="entry name" value="PolY_Pol_IV_kappa"/>
    <property type="match status" value="1"/>
</dbReference>
<dbReference type="NCBIfam" id="NF002677">
    <property type="entry name" value="PRK02406.1"/>
    <property type="match status" value="1"/>
</dbReference>
<dbReference type="KEGG" id="nae:BHE16_00340"/>
<comment type="catalytic activity">
    <reaction evidence="12 13">
        <text>DNA(n) + a 2'-deoxyribonucleoside 5'-triphosphate = DNA(n+1) + diphosphate</text>
        <dbReference type="Rhea" id="RHEA:22508"/>
        <dbReference type="Rhea" id="RHEA-COMP:17339"/>
        <dbReference type="Rhea" id="RHEA-COMP:17340"/>
        <dbReference type="ChEBI" id="CHEBI:33019"/>
        <dbReference type="ChEBI" id="CHEBI:61560"/>
        <dbReference type="ChEBI" id="CHEBI:173112"/>
        <dbReference type="EC" id="2.7.7.7"/>
    </reaction>
</comment>
<feature type="binding site" evidence="13">
    <location>
        <position position="117"/>
    </location>
    <ligand>
        <name>Mg(2+)</name>
        <dbReference type="ChEBI" id="CHEBI:18420"/>
    </ligand>
</feature>
<keyword evidence="8 13" id="KW-0460">Magnesium</keyword>
<dbReference type="Proteomes" id="UP000183530">
    <property type="component" value="Chromosome"/>
</dbReference>
<evidence type="ECO:0000256" key="5">
    <source>
        <dbReference type="ARBA" id="ARBA00022705"/>
    </source>
</evidence>
<dbReference type="GO" id="GO:0042276">
    <property type="term" value="P:error-prone translesion synthesis"/>
    <property type="evidence" value="ECO:0007669"/>
    <property type="project" value="TreeGrafter"/>
</dbReference>
<evidence type="ECO:0000259" key="15">
    <source>
        <dbReference type="PROSITE" id="PS50173"/>
    </source>
</evidence>
<name>A0A1L2ZL33_9MICC</name>
<dbReference type="InterPro" id="IPR022880">
    <property type="entry name" value="DNApol_IV"/>
</dbReference>
<keyword evidence="13" id="KW-0238">DNA-binding</keyword>
<dbReference type="Gene3D" id="1.10.150.20">
    <property type="entry name" value="5' to 3' exonuclease, C-terminal subdomain"/>
    <property type="match status" value="1"/>
</dbReference>
<evidence type="ECO:0000256" key="2">
    <source>
        <dbReference type="ARBA" id="ARBA00022457"/>
    </source>
</evidence>
<evidence type="ECO:0000256" key="3">
    <source>
        <dbReference type="ARBA" id="ARBA00022679"/>
    </source>
</evidence>
<dbReference type="InterPro" id="IPR017961">
    <property type="entry name" value="DNA_pol_Y-fam_little_finger"/>
</dbReference>
<feature type="active site" evidence="13">
    <location>
        <position position="118"/>
    </location>
</feature>
<dbReference type="InterPro" id="IPR024728">
    <property type="entry name" value="PolY_HhH_motif"/>
</dbReference>
<dbReference type="InterPro" id="IPR043128">
    <property type="entry name" value="Rev_trsase/Diguanyl_cyclase"/>
</dbReference>
<protein>
    <recommendedName>
        <fullName evidence="13">DNA polymerase IV</fullName>
        <shortName evidence="13">Pol IV</shortName>
        <ecNumber evidence="13">2.7.7.7</ecNumber>
    </recommendedName>
</protein>
<dbReference type="Pfam" id="PF11799">
    <property type="entry name" value="IMS_C"/>
    <property type="match status" value="1"/>
</dbReference>
<dbReference type="GO" id="GO:0009432">
    <property type="term" value="P:SOS response"/>
    <property type="evidence" value="ECO:0007669"/>
    <property type="project" value="TreeGrafter"/>
</dbReference>
<evidence type="ECO:0000256" key="11">
    <source>
        <dbReference type="ARBA" id="ARBA00025589"/>
    </source>
</evidence>
<keyword evidence="7 13" id="KW-0227">DNA damage</keyword>
<keyword evidence="9 13" id="KW-0239">DNA-directed DNA polymerase</keyword>
<evidence type="ECO:0000256" key="7">
    <source>
        <dbReference type="ARBA" id="ARBA00022763"/>
    </source>
</evidence>
<proteinExistence type="inferred from homology"/>
<evidence type="ECO:0000256" key="8">
    <source>
        <dbReference type="ARBA" id="ARBA00022842"/>
    </source>
</evidence>
<evidence type="ECO:0000256" key="6">
    <source>
        <dbReference type="ARBA" id="ARBA00022723"/>
    </source>
</evidence>
<dbReference type="InterPro" id="IPR036775">
    <property type="entry name" value="DNA_pol_Y-fam_lit_finger_sf"/>
</dbReference>
<dbReference type="Gene3D" id="3.30.1490.100">
    <property type="entry name" value="DNA polymerase, Y-family, little finger domain"/>
    <property type="match status" value="1"/>
</dbReference>
<evidence type="ECO:0000256" key="4">
    <source>
        <dbReference type="ARBA" id="ARBA00022695"/>
    </source>
</evidence>
<keyword evidence="17" id="KW-1185">Reference proteome</keyword>
<accession>A0A1L2ZL33</accession>
<dbReference type="GO" id="GO:0000287">
    <property type="term" value="F:magnesium ion binding"/>
    <property type="evidence" value="ECO:0007669"/>
    <property type="project" value="UniProtKB-UniRule"/>
</dbReference>
<evidence type="ECO:0000256" key="12">
    <source>
        <dbReference type="ARBA" id="ARBA00049244"/>
    </source>
</evidence>